<protein>
    <recommendedName>
        <fullName evidence="1">Hfq-related domain-containing protein</fullName>
    </recommendedName>
</protein>
<evidence type="ECO:0000259" key="1">
    <source>
        <dbReference type="Pfam" id="PF21979"/>
    </source>
</evidence>
<feature type="domain" description="Hfq-related" evidence="1">
    <location>
        <begin position="10"/>
        <end position="70"/>
    </location>
</feature>
<evidence type="ECO:0000313" key="3">
    <source>
        <dbReference type="Proteomes" id="UP000276103"/>
    </source>
</evidence>
<dbReference type="RefSeq" id="WP_127056913.1">
    <property type="nucleotide sequence ID" value="NZ_RSCM01000034.1"/>
</dbReference>
<dbReference type="Proteomes" id="UP000276103">
    <property type="component" value="Unassembled WGS sequence"/>
</dbReference>
<dbReference type="AlphaFoldDB" id="A0A3S1BYY2"/>
<organism evidence="2 3">
    <name type="scientific">Trichormus variabilis SAG 1403-4b</name>
    <dbReference type="NCBI Taxonomy" id="447716"/>
    <lineage>
        <taxon>Bacteria</taxon>
        <taxon>Bacillati</taxon>
        <taxon>Cyanobacteriota</taxon>
        <taxon>Cyanophyceae</taxon>
        <taxon>Nostocales</taxon>
        <taxon>Nostocaceae</taxon>
        <taxon>Trichormus</taxon>
    </lineage>
</organism>
<dbReference type="EMBL" id="RSCM01000034">
    <property type="protein sequence ID" value="RUS92300.1"/>
    <property type="molecule type" value="Genomic_DNA"/>
</dbReference>
<dbReference type="InterPro" id="IPR010920">
    <property type="entry name" value="LSM_dom_sf"/>
</dbReference>
<sequence length="94" mass="10591">MATTEFDTTLPSIRQVQNWIKQKPTVELKLVTGDLITGKVFWQDANCVCILDGNSEQITIWKQAIAYMKPQSETVLERGLVPRDAKLEVANLNS</sequence>
<dbReference type="Gene3D" id="2.30.30.100">
    <property type="match status" value="1"/>
</dbReference>
<gene>
    <name evidence="2" type="ORF">DSM107003_51360</name>
</gene>
<comment type="caution">
    <text evidence="2">The sequence shown here is derived from an EMBL/GenBank/DDBJ whole genome shotgun (WGS) entry which is preliminary data.</text>
</comment>
<accession>A0A3S1BYY2</accession>
<dbReference type="Pfam" id="PF21979">
    <property type="entry name" value="Hfq_1"/>
    <property type="match status" value="1"/>
</dbReference>
<evidence type="ECO:0000313" key="2">
    <source>
        <dbReference type="EMBL" id="RUS92300.1"/>
    </source>
</evidence>
<dbReference type="OrthoDB" id="573534at2"/>
<name>A0A3S1BYY2_ANAVA</name>
<reference evidence="2 3" key="1">
    <citation type="journal article" date="2019" name="Genome Biol. Evol.">
        <title>Day and night: Metabolic profiles and evolutionary relationships of six axenic non-marine cyanobacteria.</title>
        <authorList>
            <person name="Will S.E."/>
            <person name="Henke P."/>
            <person name="Boedeker C."/>
            <person name="Huang S."/>
            <person name="Brinkmann H."/>
            <person name="Rohde M."/>
            <person name="Jarek M."/>
            <person name="Friedl T."/>
            <person name="Seufert S."/>
            <person name="Schumacher M."/>
            <person name="Overmann J."/>
            <person name="Neumann-Schaal M."/>
            <person name="Petersen J."/>
        </authorList>
    </citation>
    <scope>NUCLEOTIDE SEQUENCE [LARGE SCALE GENOMIC DNA]</scope>
    <source>
        <strain evidence="2 3">SAG 1403-4b</strain>
    </source>
</reference>
<dbReference type="NCBIfam" id="NF047718">
    <property type="entry name" value="Hfq_rel_Cyano"/>
    <property type="match status" value="1"/>
</dbReference>
<proteinExistence type="predicted"/>
<dbReference type="InterPro" id="IPR053840">
    <property type="entry name" value="Hfq_1"/>
</dbReference>
<dbReference type="SUPFAM" id="SSF50182">
    <property type="entry name" value="Sm-like ribonucleoproteins"/>
    <property type="match status" value="1"/>
</dbReference>
<keyword evidence="3" id="KW-1185">Reference proteome</keyword>